<feature type="domain" description="CAAX prenyl protease 2/Lysostaphin resistance protein A-like" evidence="2">
    <location>
        <begin position="172"/>
        <end position="262"/>
    </location>
</feature>
<dbReference type="Pfam" id="PF02517">
    <property type="entry name" value="Rce1-like"/>
    <property type="match status" value="1"/>
</dbReference>
<gene>
    <name evidence="3" type="ORF">GCM10011505_16820</name>
</gene>
<evidence type="ECO:0000313" key="3">
    <source>
        <dbReference type="EMBL" id="GGB35995.1"/>
    </source>
</evidence>
<keyword evidence="3" id="KW-0378">Hydrolase</keyword>
<sequence length="319" mass="34472">MAGRGTLANEAMMREADGRAQGHENAYLAQGLIGRSGTLVYIVGILTILLVVPLLAAQVIGPIQMKLISTFGPPDATVNLFATKANIAGFLIWMAMFPIWILGVFLVVRLLNARPFLTLISPERQYNLRLIAKAFIIYLPIVQASSLAGMWLQGSPIDLELAFEPAGWVAGLVLGGFLYLIQATSDELVFRAYPLQGLYAGIGRPVVAAVGASVIFAAYHYSPNNTPMVYVSLFVAGLFAAALTVKAQRLEPAIGVHLANNMALFSIIQNPEVTPAEPIWRLMTPAGMSWWMVATAIAAALIFWVVFFRLAGGVKRART</sequence>
<feature type="transmembrane region" description="Helical" evidence="1">
    <location>
        <begin position="165"/>
        <end position="181"/>
    </location>
</feature>
<evidence type="ECO:0000259" key="2">
    <source>
        <dbReference type="Pfam" id="PF02517"/>
    </source>
</evidence>
<keyword evidence="1" id="KW-0472">Membrane</keyword>
<feature type="transmembrane region" description="Helical" evidence="1">
    <location>
        <begin position="90"/>
        <end position="111"/>
    </location>
</feature>
<dbReference type="InterPro" id="IPR003675">
    <property type="entry name" value="Rce1/LyrA-like_dom"/>
</dbReference>
<dbReference type="GO" id="GO:0008237">
    <property type="term" value="F:metallopeptidase activity"/>
    <property type="evidence" value="ECO:0007669"/>
    <property type="project" value="UniProtKB-KW"/>
</dbReference>
<protein>
    <submittedName>
        <fullName evidence="3">CPBP family intramembrane metalloprotease</fullName>
    </submittedName>
</protein>
<keyword evidence="1" id="KW-0812">Transmembrane</keyword>
<feature type="transmembrane region" description="Helical" evidence="1">
    <location>
        <begin position="202"/>
        <end position="221"/>
    </location>
</feature>
<organism evidence="3 4">
    <name type="scientific">Tistrella bauzanensis</name>
    <dbReference type="NCBI Taxonomy" id="657419"/>
    <lineage>
        <taxon>Bacteria</taxon>
        <taxon>Pseudomonadati</taxon>
        <taxon>Pseudomonadota</taxon>
        <taxon>Alphaproteobacteria</taxon>
        <taxon>Geminicoccales</taxon>
        <taxon>Geminicoccaceae</taxon>
        <taxon>Tistrella</taxon>
    </lineage>
</organism>
<evidence type="ECO:0000313" key="4">
    <source>
        <dbReference type="Proteomes" id="UP000603352"/>
    </source>
</evidence>
<keyword evidence="4" id="KW-1185">Reference proteome</keyword>
<accession>A0ABQ1IEY1</accession>
<feature type="transmembrane region" description="Helical" evidence="1">
    <location>
        <begin position="252"/>
        <end position="268"/>
    </location>
</feature>
<dbReference type="EMBL" id="BMDZ01000014">
    <property type="protein sequence ID" value="GGB35995.1"/>
    <property type="molecule type" value="Genomic_DNA"/>
</dbReference>
<name>A0ABQ1IEY1_9PROT</name>
<comment type="caution">
    <text evidence="3">The sequence shown here is derived from an EMBL/GenBank/DDBJ whole genome shotgun (WGS) entry which is preliminary data.</text>
</comment>
<feature type="transmembrane region" description="Helical" evidence="1">
    <location>
        <begin position="39"/>
        <end position="60"/>
    </location>
</feature>
<feature type="transmembrane region" description="Helical" evidence="1">
    <location>
        <begin position="227"/>
        <end position="245"/>
    </location>
</feature>
<keyword evidence="3" id="KW-0482">Metalloprotease</keyword>
<keyword evidence="1" id="KW-1133">Transmembrane helix</keyword>
<proteinExistence type="predicted"/>
<dbReference type="RefSeq" id="WP_188576721.1">
    <property type="nucleotide sequence ID" value="NZ_BMDZ01000014.1"/>
</dbReference>
<feature type="transmembrane region" description="Helical" evidence="1">
    <location>
        <begin position="288"/>
        <end position="311"/>
    </location>
</feature>
<evidence type="ECO:0000256" key="1">
    <source>
        <dbReference type="SAM" id="Phobius"/>
    </source>
</evidence>
<keyword evidence="3" id="KW-0645">Protease</keyword>
<reference evidence="4" key="1">
    <citation type="journal article" date="2019" name="Int. J. Syst. Evol. Microbiol.">
        <title>The Global Catalogue of Microorganisms (GCM) 10K type strain sequencing project: providing services to taxonomists for standard genome sequencing and annotation.</title>
        <authorList>
            <consortium name="The Broad Institute Genomics Platform"/>
            <consortium name="The Broad Institute Genome Sequencing Center for Infectious Disease"/>
            <person name="Wu L."/>
            <person name="Ma J."/>
        </authorList>
    </citation>
    <scope>NUCLEOTIDE SEQUENCE [LARGE SCALE GENOMIC DNA]</scope>
    <source>
        <strain evidence="4">CGMCC 1.10188</strain>
    </source>
</reference>
<dbReference type="Proteomes" id="UP000603352">
    <property type="component" value="Unassembled WGS sequence"/>
</dbReference>
<feature type="transmembrane region" description="Helical" evidence="1">
    <location>
        <begin position="131"/>
        <end position="153"/>
    </location>
</feature>